<evidence type="ECO:0000313" key="2">
    <source>
        <dbReference type="Proteomes" id="UP000031443"/>
    </source>
</evidence>
<name>M7BH66_CHEMY</name>
<keyword evidence="2" id="KW-1185">Reference proteome</keyword>
<dbReference type="EMBL" id="KB524693">
    <property type="protein sequence ID" value="EMP36549.1"/>
    <property type="molecule type" value="Genomic_DNA"/>
</dbReference>
<protein>
    <submittedName>
        <fullName evidence="1">Uncharacterized protein</fullName>
    </submittedName>
</protein>
<organism evidence="1 2">
    <name type="scientific">Chelonia mydas</name>
    <name type="common">Green sea-turtle</name>
    <name type="synonym">Chelonia agassizi</name>
    <dbReference type="NCBI Taxonomy" id="8469"/>
    <lineage>
        <taxon>Eukaryota</taxon>
        <taxon>Metazoa</taxon>
        <taxon>Chordata</taxon>
        <taxon>Craniata</taxon>
        <taxon>Vertebrata</taxon>
        <taxon>Euteleostomi</taxon>
        <taxon>Archelosauria</taxon>
        <taxon>Testudinata</taxon>
        <taxon>Testudines</taxon>
        <taxon>Cryptodira</taxon>
        <taxon>Durocryptodira</taxon>
        <taxon>Americhelydia</taxon>
        <taxon>Chelonioidea</taxon>
        <taxon>Cheloniidae</taxon>
        <taxon>Chelonia</taxon>
    </lineage>
</organism>
<reference evidence="2" key="1">
    <citation type="journal article" date="2013" name="Nat. Genet.">
        <title>The draft genomes of soft-shell turtle and green sea turtle yield insights into the development and evolution of the turtle-specific body plan.</title>
        <authorList>
            <person name="Wang Z."/>
            <person name="Pascual-Anaya J."/>
            <person name="Zadissa A."/>
            <person name="Li W."/>
            <person name="Niimura Y."/>
            <person name="Huang Z."/>
            <person name="Li C."/>
            <person name="White S."/>
            <person name="Xiong Z."/>
            <person name="Fang D."/>
            <person name="Wang B."/>
            <person name="Ming Y."/>
            <person name="Chen Y."/>
            <person name="Zheng Y."/>
            <person name="Kuraku S."/>
            <person name="Pignatelli M."/>
            <person name="Herrero J."/>
            <person name="Beal K."/>
            <person name="Nozawa M."/>
            <person name="Li Q."/>
            <person name="Wang J."/>
            <person name="Zhang H."/>
            <person name="Yu L."/>
            <person name="Shigenobu S."/>
            <person name="Wang J."/>
            <person name="Liu J."/>
            <person name="Flicek P."/>
            <person name="Searle S."/>
            <person name="Wang J."/>
            <person name="Kuratani S."/>
            <person name="Yin Y."/>
            <person name="Aken B."/>
            <person name="Zhang G."/>
            <person name="Irie N."/>
        </authorList>
    </citation>
    <scope>NUCLEOTIDE SEQUENCE [LARGE SCALE GENOMIC DNA]</scope>
</reference>
<sequence>MPCNLDCCQSHPGCLWTATACSSSSDPSSLSANTSRTLAPARLGYCSQGDPSTCPVLDSPQKRVFCVSSPLLGSPDVLGEPGSSQQGSFKLPRGKWQRLCSLRLKKLTVLRELDKELSSVLIAVKIQRHCRVPGTGVSSGASGTSSPGDQWSLPLPACSMLN</sequence>
<proteinExistence type="predicted"/>
<accession>M7BH66</accession>
<evidence type="ECO:0000313" key="1">
    <source>
        <dbReference type="EMBL" id="EMP36549.1"/>
    </source>
</evidence>
<dbReference type="AlphaFoldDB" id="M7BH66"/>
<gene>
    <name evidence="1" type="ORF">UY3_06238</name>
</gene>
<dbReference type="Proteomes" id="UP000031443">
    <property type="component" value="Unassembled WGS sequence"/>
</dbReference>